<name>A0AAW2S0Z8_SESRA</name>
<proteinExistence type="predicted"/>
<organism evidence="2">
    <name type="scientific">Sesamum radiatum</name>
    <name type="common">Black benniseed</name>
    <dbReference type="NCBI Taxonomy" id="300843"/>
    <lineage>
        <taxon>Eukaryota</taxon>
        <taxon>Viridiplantae</taxon>
        <taxon>Streptophyta</taxon>
        <taxon>Embryophyta</taxon>
        <taxon>Tracheophyta</taxon>
        <taxon>Spermatophyta</taxon>
        <taxon>Magnoliopsida</taxon>
        <taxon>eudicotyledons</taxon>
        <taxon>Gunneridae</taxon>
        <taxon>Pentapetalae</taxon>
        <taxon>asterids</taxon>
        <taxon>lamiids</taxon>
        <taxon>Lamiales</taxon>
        <taxon>Pedaliaceae</taxon>
        <taxon>Sesamum</taxon>
    </lineage>
</organism>
<feature type="domain" description="Reverse transcriptase" evidence="1">
    <location>
        <begin position="1"/>
        <end position="130"/>
    </location>
</feature>
<dbReference type="Pfam" id="PF17919">
    <property type="entry name" value="RT_RNaseH_2"/>
    <property type="match status" value="1"/>
</dbReference>
<reference evidence="2" key="1">
    <citation type="submission" date="2020-06" db="EMBL/GenBank/DDBJ databases">
        <authorList>
            <person name="Li T."/>
            <person name="Hu X."/>
            <person name="Zhang T."/>
            <person name="Song X."/>
            <person name="Zhang H."/>
            <person name="Dai N."/>
            <person name="Sheng W."/>
            <person name="Hou X."/>
            <person name="Wei L."/>
        </authorList>
    </citation>
    <scope>NUCLEOTIDE SEQUENCE</scope>
    <source>
        <strain evidence="2">G02</strain>
        <tissue evidence="2">Leaf</tissue>
    </source>
</reference>
<dbReference type="Pfam" id="PF00078">
    <property type="entry name" value="RVT_1"/>
    <property type="match status" value="1"/>
</dbReference>
<dbReference type="PROSITE" id="PS50878">
    <property type="entry name" value="RT_POL"/>
    <property type="match status" value="1"/>
</dbReference>
<evidence type="ECO:0000313" key="2">
    <source>
        <dbReference type="EMBL" id="KAL0386155.1"/>
    </source>
</evidence>
<dbReference type="InterPro" id="IPR043128">
    <property type="entry name" value="Rev_trsase/Diguanyl_cyclase"/>
</dbReference>
<dbReference type="FunFam" id="3.30.70.270:FF:000115">
    <property type="entry name" value="Polyprotein of retroviral origin, putative"/>
    <property type="match status" value="1"/>
</dbReference>
<comment type="caution">
    <text evidence="2">The sequence shown here is derived from an EMBL/GenBank/DDBJ whole genome shotgun (WGS) entry which is preliminary data.</text>
</comment>
<dbReference type="EMBL" id="JACGWJ010000012">
    <property type="protein sequence ID" value="KAL0386155.1"/>
    <property type="molecule type" value="Genomic_DNA"/>
</dbReference>
<dbReference type="Gene3D" id="3.10.10.10">
    <property type="entry name" value="HIV Type 1 Reverse Transcriptase, subunit A, domain 1"/>
    <property type="match status" value="1"/>
</dbReference>
<protein>
    <submittedName>
        <fullName evidence="2">Retrovirus-related Pol polyprotein from transposon.6</fullName>
    </submittedName>
</protein>
<dbReference type="PANTHER" id="PTHR33064:SF37">
    <property type="entry name" value="RIBONUCLEASE H"/>
    <property type="match status" value="1"/>
</dbReference>
<dbReference type="InterPro" id="IPR043502">
    <property type="entry name" value="DNA/RNA_pol_sf"/>
</dbReference>
<dbReference type="Gene3D" id="3.30.70.270">
    <property type="match status" value="2"/>
</dbReference>
<accession>A0AAW2S0Z8</accession>
<evidence type="ECO:0000259" key="1">
    <source>
        <dbReference type="PROSITE" id="PS50878"/>
    </source>
</evidence>
<dbReference type="InterPro" id="IPR000477">
    <property type="entry name" value="RT_dom"/>
</dbReference>
<dbReference type="CDD" id="cd01647">
    <property type="entry name" value="RT_LTR"/>
    <property type="match status" value="1"/>
</dbReference>
<dbReference type="SUPFAM" id="SSF56672">
    <property type="entry name" value="DNA/RNA polymerases"/>
    <property type="match status" value="1"/>
</dbReference>
<dbReference type="AlphaFoldDB" id="A0AAW2S0Z8"/>
<gene>
    <name evidence="2" type="ORF">Sradi_3009800</name>
</gene>
<dbReference type="InterPro" id="IPR041577">
    <property type="entry name" value="RT_RNaseH_2"/>
</dbReference>
<dbReference type="PANTHER" id="PTHR33064">
    <property type="entry name" value="POL PROTEIN"/>
    <property type="match status" value="1"/>
</dbReference>
<dbReference type="InterPro" id="IPR051320">
    <property type="entry name" value="Viral_Replic_Matur_Polypro"/>
</dbReference>
<reference evidence="2" key="2">
    <citation type="journal article" date="2024" name="Plant">
        <title>Genomic evolution and insights into agronomic trait innovations of Sesamum species.</title>
        <authorList>
            <person name="Miao H."/>
            <person name="Wang L."/>
            <person name="Qu L."/>
            <person name="Liu H."/>
            <person name="Sun Y."/>
            <person name="Le M."/>
            <person name="Wang Q."/>
            <person name="Wei S."/>
            <person name="Zheng Y."/>
            <person name="Lin W."/>
            <person name="Duan Y."/>
            <person name="Cao H."/>
            <person name="Xiong S."/>
            <person name="Wang X."/>
            <person name="Wei L."/>
            <person name="Li C."/>
            <person name="Ma Q."/>
            <person name="Ju M."/>
            <person name="Zhao R."/>
            <person name="Li G."/>
            <person name="Mu C."/>
            <person name="Tian Q."/>
            <person name="Mei H."/>
            <person name="Zhang T."/>
            <person name="Gao T."/>
            <person name="Zhang H."/>
        </authorList>
    </citation>
    <scope>NUCLEOTIDE SEQUENCE</scope>
    <source>
        <strain evidence="2">G02</strain>
    </source>
</reference>
<sequence length="246" mass="28670">MDLFDKLTKARYYTKIDLWSGYWQVSVVRGDESKTTCVTRYGSFEFLVMPFGLMNAPTTFCNLMNDVLYEFLDRFVVVYLDDIVVYSKSLIDHVSHLRVVFQKLREYELYAKKEKCKFCCEQITFLGHVISQGKIQIDSRKVKAVIDWGIPSKVTDLRSFLGIANYYRRFIKGYSNIVNPLTDLLKKDQKWEWTVACDDAFKLLKHAISTQPVLQLPQFDRPFEVQVDASDRAVGGCRCRTNTRCI</sequence>